<sequence>MMSIGESEDWPSSDEDTGGSLSNPGVPAVQISYMAAFEYYIDTINDMVEKLSAYKHDTATSKFRCFKMSKRIV</sequence>
<accession>A0AC35TMC8</accession>
<evidence type="ECO:0000313" key="1">
    <source>
        <dbReference type="Proteomes" id="UP000095286"/>
    </source>
</evidence>
<protein>
    <submittedName>
        <fullName evidence="2">ING domain-containing protein</fullName>
    </submittedName>
</protein>
<reference evidence="2" key="1">
    <citation type="submission" date="2016-11" db="UniProtKB">
        <authorList>
            <consortium name="WormBaseParasite"/>
        </authorList>
    </citation>
    <scope>IDENTIFICATION</scope>
    <source>
        <strain evidence="2">KR3021</strain>
    </source>
</reference>
<organism evidence="1 2">
    <name type="scientific">Rhabditophanes sp. KR3021</name>
    <dbReference type="NCBI Taxonomy" id="114890"/>
    <lineage>
        <taxon>Eukaryota</taxon>
        <taxon>Metazoa</taxon>
        <taxon>Ecdysozoa</taxon>
        <taxon>Nematoda</taxon>
        <taxon>Chromadorea</taxon>
        <taxon>Rhabditida</taxon>
        <taxon>Tylenchina</taxon>
        <taxon>Panagrolaimomorpha</taxon>
        <taxon>Strongyloidoidea</taxon>
        <taxon>Alloionematidae</taxon>
        <taxon>Rhabditophanes</taxon>
    </lineage>
</organism>
<proteinExistence type="predicted"/>
<dbReference type="WBParaSite" id="RSKR_0000215900.1">
    <property type="protein sequence ID" value="RSKR_0000215900.1"/>
    <property type="gene ID" value="RSKR_0000215900"/>
</dbReference>
<evidence type="ECO:0000313" key="2">
    <source>
        <dbReference type="WBParaSite" id="RSKR_0000215900.1"/>
    </source>
</evidence>
<name>A0AC35TMC8_9BILA</name>
<dbReference type="Proteomes" id="UP000095286">
    <property type="component" value="Unplaced"/>
</dbReference>